<evidence type="ECO:0000256" key="2">
    <source>
        <dbReference type="SAM" id="SignalP"/>
    </source>
</evidence>
<dbReference type="STRING" id="1774970.AUC70_11585"/>
<keyword evidence="2" id="KW-0732">Signal</keyword>
<keyword evidence="4" id="KW-1185">Reference proteome</keyword>
<dbReference type="EMBL" id="LPWE01000014">
    <property type="protein sequence ID" value="ODR93503.1"/>
    <property type="molecule type" value="Genomic_DNA"/>
</dbReference>
<dbReference type="RefSeq" id="WP_069445566.1">
    <property type="nucleotide sequence ID" value="NZ_LPWE01000014.1"/>
</dbReference>
<feature type="signal peptide" evidence="2">
    <location>
        <begin position="1"/>
        <end position="25"/>
    </location>
</feature>
<name>A0A1E3VJ15_9HYPH</name>
<feature type="chain" id="PRO_5009138290" evidence="2">
    <location>
        <begin position="26"/>
        <end position="195"/>
    </location>
</feature>
<evidence type="ECO:0000256" key="1">
    <source>
        <dbReference type="SAM" id="MobiDB-lite"/>
    </source>
</evidence>
<dbReference type="AlphaFoldDB" id="A0A1E3VJ15"/>
<dbReference type="Proteomes" id="UP000094172">
    <property type="component" value="Unassembled WGS sequence"/>
</dbReference>
<evidence type="ECO:0000313" key="3">
    <source>
        <dbReference type="EMBL" id="ODR93503.1"/>
    </source>
</evidence>
<proteinExistence type="predicted"/>
<comment type="caution">
    <text evidence="3">The sequence shown here is derived from an EMBL/GenBank/DDBJ whole genome shotgun (WGS) entry which is preliminary data.</text>
</comment>
<sequence length="195" mass="20770">MNYKSIGSLAAICALLLTIASSASAQTETPDETAAETDVGAGEETGAEAAPEATPISDEDFAKSLVGKTYTGSFELDGWTNVGGGLVLPPFYVQHYSREDGTVLVLTAKSAEEDGSSSDFEITDALTTDKPHKGYTFSTACMKGEDFTLRYMGEASGKDGAEWWTNLRKAWEIDVETGKISSVNARGVKCTNPNW</sequence>
<protein>
    <submittedName>
        <fullName evidence="3">Uncharacterized protein</fullName>
    </submittedName>
</protein>
<feature type="region of interest" description="Disordered" evidence="1">
    <location>
        <begin position="25"/>
        <end position="57"/>
    </location>
</feature>
<gene>
    <name evidence="3" type="ORF">AUC70_11585</name>
</gene>
<organism evidence="3 4">
    <name type="scientific">Methyloceanibacter stevinii</name>
    <dbReference type="NCBI Taxonomy" id="1774970"/>
    <lineage>
        <taxon>Bacteria</taxon>
        <taxon>Pseudomonadati</taxon>
        <taxon>Pseudomonadota</taxon>
        <taxon>Alphaproteobacteria</taxon>
        <taxon>Hyphomicrobiales</taxon>
        <taxon>Hyphomicrobiaceae</taxon>
        <taxon>Methyloceanibacter</taxon>
    </lineage>
</organism>
<evidence type="ECO:0000313" key="4">
    <source>
        <dbReference type="Proteomes" id="UP000094172"/>
    </source>
</evidence>
<accession>A0A1E3VJ15</accession>
<feature type="compositionally biased region" description="Low complexity" evidence="1">
    <location>
        <begin position="36"/>
        <end position="54"/>
    </location>
</feature>
<reference evidence="3 4" key="1">
    <citation type="journal article" date="2016" name="Environ. Microbiol.">
        <title>New Methyloceanibacter diversity from North Sea sediments includes methanotroph containing solely the soluble methane monooxygenase.</title>
        <authorList>
            <person name="Vekeman B."/>
            <person name="Kerckhof F.M."/>
            <person name="Cremers G."/>
            <person name="de Vos P."/>
            <person name="Vandamme P."/>
            <person name="Boon N."/>
            <person name="Op den Camp H.J."/>
            <person name="Heylen K."/>
        </authorList>
    </citation>
    <scope>NUCLEOTIDE SEQUENCE [LARGE SCALE GENOMIC DNA]</scope>
    <source>
        <strain evidence="3 4">R-67176</strain>
    </source>
</reference>